<gene>
    <name evidence="2" type="ORF">RUM44_003534</name>
</gene>
<dbReference type="EMBL" id="JAWJWF010000049">
    <property type="protein sequence ID" value="KAK6619152.1"/>
    <property type="molecule type" value="Genomic_DNA"/>
</dbReference>
<evidence type="ECO:0000313" key="3">
    <source>
        <dbReference type="Proteomes" id="UP001359485"/>
    </source>
</evidence>
<comment type="caution">
    <text evidence="2">The sequence shown here is derived from an EMBL/GenBank/DDBJ whole genome shotgun (WGS) entry which is preliminary data.</text>
</comment>
<sequence length="114" mass="12970">MSTWDEPPCKTAIVQFKRKLNGNIDSVGSEVTRKQKERNRKFRSLGRPSFGRTPQHTYKKLGTASENASSPLEDCKSLKNADVNVAMLVRKKKEKKKLEVGYSSYVNIRLLNIV</sequence>
<accession>A0ABR1AGR1</accession>
<keyword evidence="3" id="KW-1185">Reference proteome</keyword>
<name>A0ABR1AGR1_POLSC</name>
<feature type="compositionally biased region" description="Basic residues" evidence="1">
    <location>
        <begin position="35"/>
        <end position="44"/>
    </location>
</feature>
<evidence type="ECO:0000313" key="2">
    <source>
        <dbReference type="EMBL" id="KAK6619152.1"/>
    </source>
</evidence>
<protein>
    <submittedName>
        <fullName evidence="2">Uncharacterized protein</fullName>
    </submittedName>
</protein>
<feature type="region of interest" description="Disordered" evidence="1">
    <location>
        <begin position="29"/>
        <end position="71"/>
    </location>
</feature>
<organism evidence="2 3">
    <name type="scientific">Polyplax serrata</name>
    <name type="common">Common mouse louse</name>
    <dbReference type="NCBI Taxonomy" id="468196"/>
    <lineage>
        <taxon>Eukaryota</taxon>
        <taxon>Metazoa</taxon>
        <taxon>Ecdysozoa</taxon>
        <taxon>Arthropoda</taxon>
        <taxon>Hexapoda</taxon>
        <taxon>Insecta</taxon>
        <taxon>Pterygota</taxon>
        <taxon>Neoptera</taxon>
        <taxon>Paraneoptera</taxon>
        <taxon>Psocodea</taxon>
        <taxon>Troctomorpha</taxon>
        <taxon>Phthiraptera</taxon>
        <taxon>Anoplura</taxon>
        <taxon>Polyplacidae</taxon>
        <taxon>Polyplax</taxon>
    </lineage>
</organism>
<evidence type="ECO:0000256" key="1">
    <source>
        <dbReference type="SAM" id="MobiDB-lite"/>
    </source>
</evidence>
<proteinExistence type="predicted"/>
<reference evidence="2 3" key="1">
    <citation type="submission" date="2023-09" db="EMBL/GenBank/DDBJ databases">
        <title>Genomes of two closely related lineages of the louse Polyplax serrata with different host specificities.</title>
        <authorList>
            <person name="Martinu J."/>
            <person name="Tarabai H."/>
            <person name="Stefka J."/>
            <person name="Hypsa V."/>
        </authorList>
    </citation>
    <scope>NUCLEOTIDE SEQUENCE [LARGE SCALE GENOMIC DNA]</scope>
    <source>
        <strain evidence="2">98ZLc_SE</strain>
    </source>
</reference>
<dbReference type="Proteomes" id="UP001359485">
    <property type="component" value="Unassembled WGS sequence"/>
</dbReference>